<dbReference type="PANTHER" id="PTHR43775:SF51">
    <property type="entry name" value="INACTIVE PHENOLPHTHIOCEROL SYNTHESIS POLYKETIDE SYNTHASE TYPE I PKS1-RELATED"/>
    <property type="match status" value="1"/>
</dbReference>
<dbReference type="InterPro" id="IPR001227">
    <property type="entry name" value="Ac_transferase_dom_sf"/>
</dbReference>
<dbReference type="InterPro" id="IPR050091">
    <property type="entry name" value="PKS_NRPS_Biosynth_Enz"/>
</dbReference>
<evidence type="ECO:0000313" key="7">
    <source>
        <dbReference type="Proteomes" id="UP001321542"/>
    </source>
</evidence>
<evidence type="ECO:0000259" key="5">
    <source>
        <dbReference type="SMART" id="SM00827"/>
    </source>
</evidence>
<keyword evidence="2" id="KW-0511">Multifunctional enzyme</keyword>
<name>A0ABM8HKH8_9ACTN</name>
<proteinExistence type="predicted"/>
<reference evidence="6 7" key="2">
    <citation type="journal article" date="2023" name="ChemBioChem">
        <title>Acyltransferase Domain Exchange between Two Independent Type I Polyketide Synthases in the Same Producer Strain of Macrolide Antibiotics.</title>
        <authorList>
            <person name="Kudo F."/>
            <person name="Kishikawa K."/>
            <person name="Tsuboi K."/>
            <person name="Kido T."/>
            <person name="Usui T."/>
            <person name="Hashimoto J."/>
            <person name="Shin-Ya K."/>
            <person name="Miyanaga A."/>
            <person name="Eguchi T."/>
        </authorList>
    </citation>
    <scope>NUCLEOTIDE SEQUENCE [LARGE SCALE GENOMIC DNA]</scope>
    <source>
        <strain evidence="6 7">A-8890</strain>
    </source>
</reference>
<dbReference type="InterPro" id="IPR016035">
    <property type="entry name" value="Acyl_Trfase/lysoPLipase"/>
</dbReference>
<organism evidence="6 7">
    <name type="scientific">Streptomyces graminofaciens</name>
    <dbReference type="NCBI Taxonomy" id="68212"/>
    <lineage>
        <taxon>Bacteria</taxon>
        <taxon>Bacillati</taxon>
        <taxon>Actinomycetota</taxon>
        <taxon>Actinomycetes</taxon>
        <taxon>Kitasatosporales</taxon>
        <taxon>Streptomycetaceae</taxon>
        <taxon>Streptomyces</taxon>
    </lineage>
</organism>
<keyword evidence="1" id="KW-0808">Transferase</keyword>
<dbReference type="Pfam" id="PF00698">
    <property type="entry name" value="Acyl_transf_1"/>
    <property type="match status" value="2"/>
</dbReference>
<dbReference type="EMBL" id="AP018448">
    <property type="protein sequence ID" value="BBC29269.1"/>
    <property type="molecule type" value="Genomic_DNA"/>
</dbReference>
<dbReference type="InterPro" id="IPR016036">
    <property type="entry name" value="Malonyl_transacylase_ACP-bd"/>
</dbReference>
<feature type="region of interest" description="Disordered" evidence="4">
    <location>
        <begin position="315"/>
        <end position="348"/>
    </location>
</feature>
<keyword evidence="3" id="KW-0012">Acyltransferase</keyword>
<dbReference type="SMART" id="SM00827">
    <property type="entry name" value="PKS_AT"/>
    <property type="match status" value="1"/>
</dbReference>
<evidence type="ECO:0000256" key="3">
    <source>
        <dbReference type="ARBA" id="ARBA00023315"/>
    </source>
</evidence>
<dbReference type="SUPFAM" id="SSF52151">
    <property type="entry name" value="FabD/lysophospholipase-like"/>
    <property type="match status" value="1"/>
</dbReference>
<evidence type="ECO:0000256" key="4">
    <source>
        <dbReference type="SAM" id="MobiDB-lite"/>
    </source>
</evidence>
<protein>
    <recommendedName>
        <fullName evidence="5">Malonyl-CoA:ACP transacylase (MAT) domain-containing protein</fullName>
    </recommendedName>
</protein>
<sequence>MGHEDGSRDPAAVPVAWVLSARTSDGLRSRAARLSRQARADTTTAVTEIGARLVAGGTAFGERAVVVDDTREGLLAGLDALAEGRDAPQLLTGAGGTGRRVVFVFPGQGTEWPGMASELLRTAPVFAASVRACERALAPYVDWSLEEVLTGADGAPPLDRVDVVQPALFATMVSLAALWRSFGVVPDAVVGHSQGEIAAAYVAGALSLDDAARLVALRSRALHAIRSKGGMVTVLAPDAQVRAMLAGREGRLWVAAVNGPAALTVSGDLDALSEFEAELSAARMLRWRLPGVDFAAHSGHVEAIRDEVLRLSESVRPHDPESVRPHDSESVHPHDPESVRPHDSESVRPRGTGIAFYSSVTAGRVEASALGGDYWYRNLREPVRFQETAEALIGDGHDIFVECGPQPVLTVGLQEIAERARARAEFLAGLRRDEGGMRRFVGALGEAYVHGLPVDWRLLHPDAGQGTTVRDGYAVSAPGS</sequence>
<dbReference type="PANTHER" id="PTHR43775">
    <property type="entry name" value="FATTY ACID SYNTHASE"/>
    <property type="match status" value="1"/>
</dbReference>
<dbReference type="Proteomes" id="UP001321542">
    <property type="component" value="Chromosome"/>
</dbReference>
<accession>A0ABM8HKH8</accession>
<dbReference type="SUPFAM" id="SSF55048">
    <property type="entry name" value="Probable ACP-binding domain of malonyl-CoA ACP transacylase"/>
    <property type="match status" value="1"/>
</dbReference>
<evidence type="ECO:0000256" key="2">
    <source>
        <dbReference type="ARBA" id="ARBA00023268"/>
    </source>
</evidence>
<evidence type="ECO:0000256" key="1">
    <source>
        <dbReference type="ARBA" id="ARBA00022679"/>
    </source>
</evidence>
<feature type="domain" description="Malonyl-CoA:ACP transacylase (MAT)" evidence="5">
    <location>
        <begin position="104"/>
        <end position="434"/>
    </location>
</feature>
<reference evidence="6 7" key="1">
    <citation type="journal article" date="2010" name="ChemBioChem">
        <title>Cloning and characterization of the biosynthetic gene cluster of 16-membered macrolide antibiotic FD-891: involvement of a dual functional cytochrome P450 monooxygenase catalyzing epoxidation and hydroxylation.</title>
        <authorList>
            <person name="Kudo F."/>
            <person name="Motegi A."/>
            <person name="Mizoue K."/>
            <person name="Eguchi T."/>
        </authorList>
    </citation>
    <scope>NUCLEOTIDE SEQUENCE [LARGE SCALE GENOMIC DNA]</scope>
    <source>
        <strain evidence="6 7">A-8890</strain>
    </source>
</reference>
<dbReference type="RefSeq" id="WP_286247298.1">
    <property type="nucleotide sequence ID" value="NZ_AP018448.1"/>
</dbReference>
<dbReference type="Gene3D" id="3.30.70.3290">
    <property type="match status" value="1"/>
</dbReference>
<evidence type="ECO:0000313" key="6">
    <source>
        <dbReference type="EMBL" id="BBC29269.1"/>
    </source>
</evidence>
<gene>
    <name evidence="6" type="ORF">SGFS_005630</name>
</gene>
<keyword evidence="7" id="KW-1185">Reference proteome</keyword>
<dbReference type="Gene3D" id="3.40.366.10">
    <property type="entry name" value="Malonyl-Coenzyme A Acyl Carrier Protein, domain 2"/>
    <property type="match status" value="2"/>
</dbReference>
<dbReference type="InterPro" id="IPR014043">
    <property type="entry name" value="Acyl_transferase_dom"/>
</dbReference>